<name>A0ABP5FBM1_9ACTN</name>
<keyword evidence="2" id="KW-1185">Reference proteome</keyword>
<accession>A0ABP5FBM1</accession>
<dbReference type="RefSeq" id="WP_344665202.1">
    <property type="nucleotide sequence ID" value="NZ_BAAAQN010000008.1"/>
</dbReference>
<gene>
    <name evidence="1" type="ORF">GCM10009839_19610</name>
</gene>
<sequence>MVVDRVRARRVSGAFDAFFDSVPPPGSAEQAAMELFRETAATVPAYRKFLAKHGVDPRTVQKLADFQHLPLMDKASYHHLYPLPERCRDGRLEWCDLVSVSSGSSGTPTVWPRSVTDELTVARRFEQVFREGFGAAGPSTLAVVCFPLGTWVGGLFTTACVRHLAAKGYPITTVAPGNNKAEILRVLPELAPHFQQVVLLGYPPFLKTVIDAGAADGVPWADYNVKLVFAGEVFSERWRDIVARRVGMSDPIHGTASLYGTADAGVLGNETPLSISVRRFFAARPELAGEVFGDARLPTLVQYDPRSRYFESDEGTLVFTADGGVPLIRYSIGDEGGVIGYREMLDLCAEHGFEPRPSSAELPFVYVFGRSLFTVSFFGANIFPEHVAAGFEQPAVSDWVTGKFVIEVVEDADAEHRLRITAELAPGRDREADADADATALAEAVRDGLLRLNSEFTHYVPAERQLPEIRLRAFEDPEYFPPGVKHRYTTG</sequence>
<organism evidence="1 2">
    <name type="scientific">Catenulispora yoronensis</name>
    <dbReference type="NCBI Taxonomy" id="450799"/>
    <lineage>
        <taxon>Bacteria</taxon>
        <taxon>Bacillati</taxon>
        <taxon>Actinomycetota</taxon>
        <taxon>Actinomycetes</taxon>
        <taxon>Catenulisporales</taxon>
        <taxon>Catenulisporaceae</taxon>
        <taxon>Catenulispora</taxon>
    </lineage>
</organism>
<keyword evidence="1" id="KW-0436">Ligase</keyword>
<evidence type="ECO:0000313" key="1">
    <source>
        <dbReference type="EMBL" id="GAA2022311.1"/>
    </source>
</evidence>
<dbReference type="Proteomes" id="UP001500751">
    <property type="component" value="Unassembled WGS sequence"/>
</dbReference>
<dbReference type="InterPro" id="IPR042099">
    <property type="entry name" value="ANL_N_sf"/>
</dbReference>
<dbReference type="EMBL" id="BAAAQN010000008">
    <property type="protein sequence ID" value="GAA2022311.1"/>
    <property type="molecule type" value="Genomic_DNA"/>
</dbReference>
<dbReference type="Gene3D" id="3.40.50.12780">
    <property type="entry name" value="N-terminal domain of ligase-like"/>
    <property type="match status" value="1"/>
</dbReference>
<comment type="caution">
    <text evidence="1">The sequence shown here is derived from an EMBL/GenBank/DDBJ whole genome shotgun (WGS) entry which is preliminary data.</text>
</comment>
<reference evidence="2" key="1">
    <citation type="journal article" date="2019" name="Int. J. Syst. Evol. Microbiol.">
        <title>The Global Catalogue of Microorganisms (GCM) 10K type strain sequencing project: providing services to taxonomists for standard genome sequencing and annotation.</title>
        <authorList>
            <consortium name="The Broad Institute Genomics Platform"/>
            <consortium name="The Broad Institute Genome Sequencing Center for Infectious Disease"/>
            <person name="Wu L."/>
            <person name="Ma J."/>
        </authorList>
    </citation>
    <scope>NUCLEOTIDE SEQUENCE [LARGE SCALE GENOMIC DNA]</scope>
    <source>
        <strain evidence="2">JCM 16014</strain>
    </source>
</reference>
<proteinExistence type="predicted"/>
<protein>
    <submittedName>
        <fullName evidence="1">Phenylacetate--CoA ligase family protein</fullName>
    </submittedName>
</protein>
<evidence type="ECO:0000313" key="2">
    <source>
        <dbReference type="Proteomes" id="UP001500751"/>
    </source>
</evidence>
<dbReference type="GO" id="GO:0016874">
    <property type="term" value="F:ligase activity"/>
    <property type="evidence" value="ECO:0007669"/>
    <property type="project" value="UniProtKB-KW"/>
</dbReference>
<dbReference type="PANTHER" id="PTHR43845">
    <property type="entry name" value="BLR5969 PROTEIN"/>
    <property type="match status" value="1"/>
</dbReference>
<dbReference type="PANTHER" id="PTHR43845:SF1">
    <property type="entry name" value="BLR5969 PROTEIN"/>
    <property type="match status" value="1"/>
</dbReference>
<dbReference type="SUPFAM" id="SSF56801">
    <property type="entry name" value="Acetyl-CoA synthetase-like"/>
    <property type="match status" value="1"/>
</dbReference>